<keyword evidence="3" id="KW-1185">Reference proteome</keyword>
<dbReference type="InterPro" id="IPR029057">
    <property type="entry name" value="PRTase-like"/>
</dbReference>
<comment type="similarity">
    <text evidence="1">Belongs to the ComF/GntX family.</text>
</comment>
<reference evidence="2" key="1">
    <citation type="journal article" date="2014" name="Int. J. Syst. Evol. Microbiol.">
        <title>Complete genome sequence of Corynebacterium casei LMG S-19264T (=DSM 44701T), isolated from a smear-ripened cheese.</title>
        <authorList>
            <consortium name="US DOE Joint Genome Institute (JGI-PGF)"/>
            <person name="Walter F."/>
            <person name="Albersmeier A."/>
            <person name="Kalinowski J."/>
            <person name="Ruckert C."/>
        </authorList>
    </citation>
    <scope>NUCLEOTIDE SEQUENCE</scope>
    <source>
        <strain evidence="2">KCTC 12988</strain>
    </source>
</reference>
<dbReference type="SUPFAM" id="SSF53271">
    <property type="entry name" value="PRTase-like"/>
    <property type="match status" value="1"/>
</dbReference>
<protein>
    <recommendedName>
        <fullName evidence="4">Phosphoribosyltransferase domain-containing protein</fullName>
    </recommendedName>
</protein>
<dbReference type="CDD" id="cd06223">
    <property type="entry name" value="PRTases_typeI"/>
    <property type="match status" value="1"/>
</dbReference>
<comment type="caution">
    <text evidence="2">The sequence shown here is derived from an EMBL/GenBank/DDBJ whole genome shotgun (WGS) entry which is preliminary data.</text>
</comment>
<dbReference type="InterPro" id="IPR000836">
    <property type="entry name" value="PRTase_dom"/>
</dbReference>
<accession>A0A918TY79</accession>
<sequence length="171" mass="19192">MKPAFDFAVAPLRSSDDSISLIHQLKLLKHPELGADLAGIVANFFHEERRLRELKEPLLIPVPLSGKRLRERQFNQAEVIARPLGTALDFPVLQALRRVKDTQRQATLSRKERLKNLRKSFALRVRPEVLAGQNLILIDDVFTTGSTAQECSKVLRAARPASITVLTVVRA</sequence>
<dbReference type="PANTHER" id="PTHR47505:SF1">
    <property type="entry name" value="DNA UTILIZATION PROTEIN YHGH"/>
    <property type="match status" value="1"/>
</dbReference>
<dbReference type="Gene3D" id="3.40.50.2020">
    <property type="match status" value="1"/>
</dbReference>
<gene>
    <name evidence="2" type="ORF">GCM10007100_36790</name>
</gene>
<name>A0A918TY79_9BACT</name>
<evidence type="ECO:0000313" key="2">
    <source>
        <dbReference type="EMBL" id="GHC65610.1"/>
    </source>
</evidence>
<evidence type="ECO:0008006" key="4">
    <source>
        <dbReference type="Google" id="ProtNLM"/>
    </source>
</evidence>
<evidence type="ECO:0000313" key="3">
    <source>
        <dbReference type="Proteomes" id="UP000644507"/>
    </source>
</evidence>
<dbReference type="InterPro" id="IPR051910">
    <property type="entry name" value="ComF/GntX_DNA_util-trans"/>
</dbReference>
<evidence type="ECO:0000256" key="1">
    <source>
        <dbReference type="ARBA" id="ARBA00008007"/>
    </source>
</evidence>
<proteinExistence type="inferred from homology"/>
<dbReference type="EMBL" id="BMXI01000019">
    <property type="protein sequence ID" value="GHC65610.1"/>
    <property type="molecule type" value="Genomic_DNA"/>
</dbReference>
<reference evidence="2" key="2">
    <citation type="submission" date="2020-09" db="EMBL/GenBank/DDBJ databases">
        <authorList>
            <person name="Sun Q."/>
            <person name="Kim S."/>
        </authorList>
    </citation>
    <scope>NUCLEOTIDE SEQUENCE</scope>
    <source>
        <strain evidence="2">KCTC 12988</strain>
    </source>
</reference>
<dbReference type="PANTHER" id="PTHR47505">
    <property type="entry name" value="DNA UTILIZATION PROTEIN YHGH"/>
    <property type="match status" value="1"/>
</dbReference>
<dbReference type="RefSeq" id="WP_189573551.1">
    <property type="nucleotide sequence ID" value="NZ_BMXI01000019.1"/>
</dbReference>
<dbReference type="AlphaFoldDB" id="A0A918TY79"/>
<dbReference type="Proteomes" id="UP000644507">
    <property type="component" value="Unassembled WGS sequence"/>
</dbReference>
<organism evidence="2 3">
    <name type="scientific">Roseibacillus persicicus</name>
    <dbReference type="NCBI Taxonomy" id="454148"/>
    <lineage>
        <taxon>Bacteria</taxon>
        <taxon>Pseudomonadati</taxon>
        <taxon>Verrucomicrobiota</taxon>
        <taxon>Verrucomicrobiia</taxon>
        <taxon>Verrucomicrobiales</taxon>
        <taxon>Verrucomicrobiaceae</taxon>
        <taxon>Roseibacillus</taxon>
    </lineage>
</organism>